<dbReference type="RefSeq" id="WP_008047622.1">
    <property type="nucleotide sequence ID" value="NZ_CH724154.1"/>
</dbReference>
<dbReference type="Proteomes" id="UP000005953">
    <property type="component" value="Unassembled WGS sequence"/>
</dbReference>
<accession>A4BFZ8</accession>
<keyword evidence="2" id="KW-1185">Reference proteome</keyword>
<reference evidence="1 2" key="1">
    <citation type="submission" date="2006-02" db="EMBL/GenBank/DDBJ databases">
        <authorList>
            <person name="Pinhassi J."/>
            <person name="Pedros-Alio C."/>
            <person name="Ferriera S."/>
            <person name="Johnson J."/>
            <person name="Kravitz S."/>
            <person name="Halpern A."/>
            <person name="Remington K."/>
            <person name="Beeson K."/>
            <person name="Tran B."/>
            <person name="Rogers Y.-H."/>
            <person name="Friedman R."/>
            <person name="Venter J.C."/>
        </authorList>
    </citation>
    <scope>NUCLEOTIDE SEQUENCE [LARGE SCALE GENOMIC DNA]</scope>
    <source>
        <strain evidence="1 2">MED297</strain>
    </source>
</reference>
<organism evidence="1 2">
    <name type="scientific">Reinekea blandensis MED297</name>
    <dbReference type="NCBI Taxonomy" id="314283"/>
    <lineage>
        <taxon>Bacteria</taxon>
        <taxon>Pseudomonadati</taxon>
        <taxon>Pseudomonadota</taxon>
        <taxon>Gammaproteobacteria</taxon>
        <taxon>Oceanospirillales</taxon>
        <taxon>Saccharospirillaceae</taxon>
        <taxon>Reinekea</taxon>
    </lineage>
</organism>
<gene>
    <name evidence="1" type="ORF">MED297_03967</name>
</gene>
<comment type="caution">
    <text evidence="1">The sequence shown here is derived from an EMBL/GenBank/DDBJ whole genome shotgun (WGS) entry which is preliminary data.</text>
</comment>
<dbReference type="STRING" id="314283.MED297_03967"/>
<name>A4BFZ8_9GAMM</name>
<sequence length="148" mass="17089">MKFVCDDCHQMLLKSEEHRQRFFAQAIDRARRLVSTRQYDSALLYYGNALDAADIALDKTAPEQNDIDHYIRTGMEMLFALRKAGFFSDLAPFIEQAERRLKQLSTVDNVGWLVRPLKDIAEHPICVVEFWLSSLLSSVHQPRPAVLH</sequence>
<dbReference type="OrthoDB" id="6198092at2"/>
<evidence type="ECO:0000313" key="2">
    <source>
        <dbReference type="Proteomes" id="UP000005953"/>
    </source>
</evidence>
<dbReference type="AlphaFoldDB" id="A4BFZ8"/>
<evidence type="ECO:0000313" key="1">
    <source>
        <dbReference type="EMBL" id="EAR09016.1"/>
    </source>
</evidence>
<protein>
    <submittedName>
        <fullName evidence="1">Uncharacterized protein</fullName>
    </submittedName>
</protein>
<proteinExistence type="predicted"/>
<dbReference type="EMBL" id="AAOE01000014">
    <property type="protein sequence ID" value="EAR09016.1"/>
    <property type="molecule type" value="Genomic_DNA"/>
</dbReference>
<dbReference type="HOGENOM" id="CLU_1757338_0_0_6"/>